<reference evidence="2 3" key="1">
    <citation type="submission" date="2020-10" db="EMBL/GenBank/DDBJ databases">
        <title>Plant Genome Project.</title>
        <authorList>
            <person name="Zhang R.-G."/>
        </authorList>
    </citation>
    <scope>NUCLEOTIDE SEQUENCE [LARGE SCALE GENOMIC DNA]</scope>
    <source>
        <strain evidence="2">FAFU-HL-1</strain>
        <tissue evidence="2">Leaf</tissue>
    </source>
</reference>
<feature type="domain" description="DNA2/NAM7 helicase-like C-terminal" evidence="1">
    <location>
        <begin position="59"/>
        <end position="88"/>
    </location>
</feature>
<protein>
    <recommendedName>
        <fullName evidence="1">DNA2/NAM7 helicase-like C-terminal domain-containing protein</fullName>
    </recommendedName>
</protein>
<gene>
    <name evidence="2" type="ORF">SADUNF_Sadunf17G0093700</name>
</gene>
<dbReference type="Proteomes" id="UP000657918">
    <property type="component" value="Unassembled WGS sequence"/>
</dbReference>
<dbReference type="OrthoDB" id="1747306at2759"/>
<proteinExistence type="predicted"/>
<organism evidence="2 3">
    <name type="scientific">Salix dunnii</name>
    <dbReference type="NCBI Taxonomy" id="1413687"/>
    <lineage>
        <taxon>Eukaryota</taxon>
        <taxon>Viridiplantae</taxon>
        <taxon>Streptophyta</taxon>
        <taxon>Embryophyta</taxon>
        <taxon>Tracheophyta</taxon>
        <taxon>Spermatophyta</taxon>
        <taxon>Magnoliopsida</taxon>
        <taxon>eudicotyledons</taxon>
        <taxon>Gunneridae</taxon>
        <taxon>Pentapetalae</taxon>
        <taxon>rosids</taxon>
        <taxon>fabids</taxon>
        <taxon>Malpighiales</taxon>
        <taxon>Salicaceae</taxon>
        <taxon>Saliceae</taxon>
        <taxon>Salix</taxon>
    </lineage>
</organism>
<sequence>MKLWQRGNQMKPKYGGMIIDIVSRDIKTPEQQSEALDAIKNTILYIITSSSSPRVVDSNSSMNGLSSSSIGFVADVRRMNVALTRAKLCFGFWVMQGPCRQTRTRQI</sequence>
<evidence type="ECO:0000313" key="2">
    <source>
        <dbReference type="EMBL" id="KAF9663839.1"/>
    </source>
</evidence>
<dbReference type="EMBL" id="JADGMS010000017">
    <property type="protein sequence ID" value="KAF9663839.1"/>
    <property type="molecule type" value="Genomic_DNA"/>
</dbReference>
<comment type="caution">
    <text evidence="2">The sequence shown here is derived from an EMBL/GenBank/DDBJ whole genome shotgun (WGS) entry which is preliminary data.</text>
</comment>
<evidence type="ECO:0000259" key="1">
    <source>
        <dbReference type="Pfam" id="PF13087"/>
    </source>
</evidence>
<evidence type="ECO:0000313" key="3">
    <source>
        <dbReference type="Proteomes" id="UP000657918"/>
    </source>
</evidence>
<dbReference type="InterPro" id="IPR041679">
    <property type="entry name" value="DNA2/NAM7-like_C"/>
</dbReference>
<keyword evidence="3" id="KW-1185">Reference proteome</keyword>
<dbReference type="Gene3D" id="3.40.50.300">
    <property type="entry name" value="P-loop containing nucleotide triphosphate hydrolases"/>
    <property type="match status" value="1"/>
</dbReference>
<name>A0A835J8R1_9ROSI</name>
<accession>A0A835J8R1</accession>
<dbReference type="Pfam" id="PF13087">
    <property type="entry name" value="AAA_12"/>
    <property type="match status" value="1"/>
</dbReference>
<dbReference type="AlphaFoldDB" id="A0A835J8R1"/>
<dbReference type="InterPro" id="IPR027417">
    <property type="entry name" value="P-loop_NTPase"/>
</dbReference>